<sequence>MVKAGVKPKPKKKVKTAGVKKGGKKVVKKERANQLVTPIKKRLSQLNQEWVQKIEEKRKEKELNHIMRVSDEDTKDSVCTESSFGSQPAPKKEKKRVSFSRQNHTKTFESSTPIRINEGSFPERKDFSTPVKGILSKGSRKEAMKEAKLLISEPSNEKKPPLKRRKTENEDFAEENKENGPETNEAFKTKKRISIRVTKSVKEQLLQMNKKDRKAFLRTLHAKKNPHLEAAEKSKALWEKIRAEKTPESVKEKCITELVGLVKGIAKNLIYAHDTCRVIQCLVMTGREGIIKNLFEELKPELQTMAKSTYAKFFVQKLLKNGSKEQKQEILDKFKGHASSMLRNSNAAKILEFAYNDVANAAQRADIMFELYGRDMTRYREDCKDLKGLLEIAPEKKTVIINHMEEIVDALVSKETVQYSLTHRLMLEYFENCDDERKTSLLGSLADKIPHMVHTPEGSKLAMQLIWFAPAKERKLIVKNFKGLAVKAALEHYGYRVLLAIFDTVDDTVLVNKYIVSELGNEISKVIEDKYGELVIRYLVHPRDARMTGMAPYAYLSRGDGNPHSKKPREDRYQQLYEGISEALYTFLVANMEQVLMEWRKKTFVGACFETPTVHDLFPRNVPKEYRIPCYKAIAEIAKREFVPMDNPLHMIEDPSGNFILIGLLRCDKDLAAEERLSTALAETLTDEELGSWIACNKGCHILARMFDLGSPKVVSKIRKCIHMRRLEGYTFVGAKILREKLNGTYKEDKRSQ</sequence>
<feature type="region of interest" description="Disordered" evidence="4">
    <location>
        <begin position="1"/>
        <end position="33"/>
    </location>
</feature>
<feature type="domain" description="PUM-HD" evidence="5">
    <location>
        <begin position="232"/>
        <end position="604"/>
    </location>
</feature>
<dbReference type="InterPro" id="IPR001313">
    <property type="entry name" value="Pumilio_RNA-bd_rpt"/>
</dbReference>
<evidence type="ECO:0000256" key="4">
    <source>
        <dbReference type="SAM" id="MobiDB-lite"/>
    </source>
</evidence>
<keyword evidence="7" id="KW-1185">Reference proteome</keyword>
<dbReference type="InterPro" id="IPR040059">
    <property type="entry name" value="PUM3"/>
</dbReference>
<dbReference type="OrthoDB" id="497380at2759"/>
<evidence type="ECO:0000256" key="1">
    <source>
        <dbReference type="ARBA" id="ARBA00022737"/>
    </source>
</evidence>
<proteinExistence type="predicted"/>
<feature type="compositionally biased region" description="Basic and acidic residues" evidence="4">
    <location>
        <begin position="139"/>
        <end position="148"/>
    </location>
</feature>
<evidence type="ECO:0000313" key="6">
    <source>
        <dbReference type="EMBL" id="CAD6197460.1"/>
    </source>
</evidence>
<comment type="caution">
    <text evidence="6">The sequence shown here is derived from an EMBL/GenBank/DDBJ whole genome shotgun (WGS) entry which is preliminary data.</text>
</comment>
<evidence type="ECO:0000256" key="3">
    <source>
        <dbReference type="PROSITE-ProRule" id="PRU00317"/>
    </source>
</evidence>
<dbReference type="GO" id="GO:0006417">
    <property type="term" value="P:regulation of translation"/>
    <property type="evidence" value="ECO:0007669"/>
    <property type="project" value="TreeGrafter"/>
</dbReference>
<dbReference type="PROSITE" id="PS50303">
    <property type="entry name" value="PUM_HD"/>
    <property type="match status" value="1"/>
</dbReference>
<dbReference type="InterPro" id="IPR016024">
    <property type="entry name" value="ARM-type_fold"/>
</dbReference>
<dbReference type="Proteomes" id="UP000835052">
    <property type="component" value="Unassembled WGS sequence"/>
</dbReference>
<evidence type="ECO:0000256" key="2">
    <source>
        <dbReference type="ARBA" id="ARBA00022884"/>
    </source>
</evidence>
<dbReference type="PANTHER" id="PTHR13389">
    <property type="entry name" value="PUMILIO HOMOLOG 3"/>
    <property type="match status" value="1"/>
</dbReference>
<feature type="compositionally biased region" description="Basic residues" evidence="4">
    <location>
        <begin position="1"/>
        <end position="15"/>
    </location>
</feature>
<feature type="repeat" description="Pumilio" evidence="3">
    <location>
        <begin position="297"/>
        <end position="332"/>
    </location>
</feature>
<protein>
    <recommendedName>
        <fullName evidence="5">PUM-HD domain-containing protein</fullName>
    </recommendedName>
</protein>
<dbReference type="EMBL" id="CAJGYM010000095">
    <property type="protein sequence ID" value="CAD6197460.1"/>
    <property type="molecule type" value="Genomic_DNA"/>
</dbReference>
<organism evidence="6 7">
    <name type="scientific">Caenorhabditis auriculariae</name>
    <dbReference type="NCBI Taxonomy" id="2777116"/>
    <lineage>
        <taxon>Eukaryota</taxon>
        <taxon>Metazoa</taxon>
        <taxon>Ecdysozoa</taxon>
        <taxon>Nematoda</taxon>
        <taxon>Chromadorea</taxon>
        <taxon>Rhabditida</taxon>
        <taxon>Rhabditina</taxon>
        <taxon>Rhabditomorpha</taxon>
        <taxon>Rhabditoidea</taxon>
        <taxon>Rhabditidae</taxon>
        <taxon>Peloderinae</taxon>
        <taxon>Caenorhabditis</taxon>
    </lineage>
</organism>
<dbReference type="GO" id="GO:0005730">
    <property type="term" value="C:nucleolus"/>
    <property type="evidence" value="ECO:0007669"/>
    <property type="project" value="TreeGrafter"/>
</dbReference>
<dbReference type="Pfam" id="PF08144">
    <property type="entry name" value="CPL"/>
    <property type="match status" value="1"/>
</dbReference>
<evidence type="ECO:0000259" key="5">
    <source>
        <dbReference type="PROSITE" id="PS50303"/>
    </source>
</evidence>
<name>A0A8S1HWL4_9PELO</name>
<feature type="compositionally biased region" description="Basic and acidic residues" evidence="4">
    <location>
        <begin position="65"/>
        <end position="78"/>
    </location>
</feature>
<dbReference type="InterPro" id="IPR011989">
    <property type="entry name" value="ARM-like"/>
</dbReference>
<evidence type="ECO:0000313" key="7">
    <source>
        <dbReference type="Proteomes" id="UP000835052"/>
    </source>
</evidence>
<dbReference type="PANTHER" id="PTHR13389:SF0">
    <property type="entry name" value="PUMILIO HOMOLOG 3"/>
    <property type="match status" value="1"/>
</dbReference>
<feature type="region of interest" description="Disordered" evidence="4">
    <location>
        <begin position="65"/>
        <end position="185"/>
    </location>
</feature>
<dbReference type="SUPFAM" id="SSF48371">
    <property type="entry name" value="ARM repeat"/>
    <property type="match status" value="1"/>
</dbReference>
<dbReference type="AlphaFoldDB" id="A0A8S1HWL4"/>
<dbReference type="SMART" id="SM00025">
    <property type="entry name" value="Pumilio"/>
    <property type="match status" value="3"/>
</dbReference>
<dbReference type="PROSITE" id="PS50302">
    <property type="entry name" value="PUM"/>
    <property type="match status" value="1"/>
</dbReference>
<keyword evidence="1" id="KW-0677">Repeat</keyword>
<dbReference type="InterPro" id="IPR033133">
    <property type="entry name" value="PUM-HD"/>
</dbReference>
<dbReference type="Gene3D" id="1.25.10.10">
    <property type="entry name" value="Leucine-rich Repeat Variant"/>
    <property type="match status" value="2"/>
</dbReference>
<gene>
    <name evidence="6" type="ORF">CAUJ_LOCUS13369</name>
</gene>
<feature type="compositionally biased region" description="Basic and acidic residues" evidence="4">
    <location>
        <begin position="174"/>
        <end position="185"/>
    </location>
</feature>
<accession>A0A8S1HWL4</accession>
<dbReference type="GO" id="GO:0003729">
    <property type="term" value="F:mRNA binding"/>
    <property type="evidence" value="ECO:0007669"/>
    <property type="project" value="TreeGrafter"/>
</dbReference>
<reference evidence="6" key="1">
    <citation type="submission" date="2020-10" db="EMBL/GenBank/DDBJ databases">
        <authorList>
            <person name="Kikuchi T."/>
        </authorList>
    </citation>
    <scope>NUCLEOTIDE SEQUENCE</scope>
    <source>
        <strain evidence="6">NKZ352</strain>
    </source>
</reference>
<keyword evidence="2" id="KW-0694">RNA-binding</keyword>
<dbReference type="InterPro" id="IPR012959">
    <property type="entry name" value="CPL_dom"/>
</dbReference>